<evidence type="ECO:0000256" key="1">
    <source>
        <dbReference type="SAM" id="MobiDB-lite"/>
    </source>
</evidence>
<keyword evidence="3" id="KW-0503">Monooxygenase</keyword>
<dbReference type="Pfam" id="PF05145">
    <property type="entry name" value="AbrB"/>
    <property type="match status" value="1"/>
</dbReference>
<dbReference type="PANTHER" id="PTHR38457:SF1">
    <property type="entry name" value="REGULATOR ABRB-RELATED"/>
    <property type="match status" value="1"/>
</dbReference>
<dbReference type="InterPro" id="IPR007820">
    <property type="entry name" value="AbrB_fam"/>
</dbReference>
<feature type="transmembrane region" description="Helical" evidence="2">
    <location>
        <begin position="190"/>
        <end position="216"/>
    </location>
</feature>
<proteinExistence type="predicted"/>
<dbReference type="NCBIfam" id="TIGR03082">
    <property type="entry name" value="Gneg_AbrB_dup"/>
    <property type="match status" value="1"/>
</dbReference>
<dbReference type="InterPro" id="IPR017516">
    <property type="entry name" value="AbrB_dup"/>
</dbReference>
<dbReference type="Proteomes" id="UP000249577">
    <property type="component" value="Unassembled WGS sequence"/>
</dbReference>
<keyword evidence="2" id="KW-0812">Transmembrane</keyword>
<keyword evidence="2" id="KW-1133">Transmembrane helix</keyword>
<dbReference type="GO" id="GO:0016020">
    <property type="term" value="C:membrane"/>
    <property type="evidence" value="ECO:0007669"/>
    <property type="project" value="InterPro"/>
</dbReference>
<feature type="transmembrane region" description="Helical" evidence="2">
    <location>
        <begin position="78"/>
        <end position="98"/>
    </location>
</feature>
<feature type="transmembrane region" description="Helical" evidence="2">
    <location>
        <begin position="338"/>
        <end position="360"/>
    </location>
</feature>
<feature type="transmembrane region" description="Helical" evidence="2">
    <location>
        <begin position="278"/>
        <end position="300"/>
    </location>
</feature>
<dbReference type="PIRSF" id="PIRSF038991">
    <property type="entry name" value="Protein_AbrB"/>
    <property type="match status" value="1"/>
</dbReference>
<feature type="transmembrane region" description="Helical" evidence="2">
    <location>
        <begin position="160"/>
        <end position="178"/>
    </location>
</feature>
<keyword evidence="3" id="KW-0560">Oxidoreductase</keyword>
<accession>A0A2W5KC83</accession>
<dbReference type="GO" id="GO:0004497">
    <property type="term" value="F:monooxygenase activity"/>
    <property type="evidence" value="ECO:0007669"/>
    <property type="project" value="UniProtKB-KW"/>
</dbReference>
<feature type="transmembrane region" description="Helical" evidence="2">
    <location>
        <begin position="104"/>
        <end position="122"/>
    </location>
</feature>
<comment type="caution">
    <text evidence="3">The sequence shown here is derived from an EMBL/GenBank/DDBJ whole genome shotgun (WGS) entry which is preliminary data.</text>
</comment>
<feature type="transmembrane region" description="Helical" evidence="2">
    <location>
        <begin position="222"/>
        <end position="239"/>
    </location>
</feature>
<feature type="transmembrane region" description="Helical" evidence="2">
    <location>
        <begin position="307"/>
        <end position="326"/>
    </location>
</feature>
<organism evidence="3 4">
    <name type="scientific">Ancylobacter novellus</name>
    <name type="common">Thiobacillus novellus</name>
    <dbReference type="NCBI Taxonomy" id="921"/>
    <lineage>
        <taxon>Bacteria</taxon>
        <taxon>Pseudomonadati</taxon>
        <taxon>Pseudomonadota</taxon>
        <taxon>Alphaproteobacteria</taxon>
        <taxon>Hyphomicrobiales</taxon>
        <taxon>Xanthobacteraceae</taxon>
        <taxon>Ancylobacter</taxon>
    </lineage>
</organism>
<protein>
    <submittedName>
        <fullName evidence="3">Ammonia monooxygenase</fullName>
    </submittedName>
</protein>
<evidence type="ECO:0000313" key="3">
    <source>
        <dbReference type="EMBL" id="PZQ13038.1"/>
    </source>
</evidence>
<dbReference type="PANTHER" id="PTHR38457">
    <property type="entry name" value="REGULATOR ABRB-RELATED"/>
    <property type="match status" value="1"/>
</dbReference>
<name>A0A2W5KC83_ANCNO</name>
<dbReference type="GO" id="GO:0010468">
    <property type="term" value="P:regulation of gene expression"/>
    <property type="evidence" value="ECO:0007669"/>
    <property type="project" value="InterPro"/>
</dbReference>
<dbReference type="EMBL" id="QFPN01000008">
    <property type="protein sequence ID" value="PZQ13038.1"/>
    <property type="molecule type" value="Genomic_DNA"/>
</dbReference>
<sequence>MPDDPKTDLEDAPAASPSGGSRLRDLAATLGVAALGGVVFRAAGAPAPWLVGPVIATSAAALAGRARPLPPRLRDAVFVVLGASMGSAVTPDTIAGVLKWPGSMAALAVAVSAMIAVSYLILRRGFGFDRATAFYASPPGALSATLALAATTEADMSKVATVQVFRVFVLVAAVPFSIQATGAHGTGAGALAVASLAATALILAASAAGAALWGLLRAPGGLMIGAFAASATLHAGGFVSGRLPDAIALPAFVGLGAIVGTRFSGLRLADMLALVKPTVASFAATAALGVGFAAGVGWWLNLPAAQVFVAFAPGGLEAMMLTAYLLGLDPTYVGAHHVARYVALSFAVPVVARLIGAGVARRPQS</sequence>
<dbReference type="AlphaFoldDB" id="A0A2W5KC83"/>
<evidence type="ECO:0000313" key="4">
    <source>
        <dbReference type="Proteomes" id="UP000249577"/>
    </source>
</evidence>
<feature type="transmembrane region" description="Helical" evidence="2">
    <location>
        <begin position="246"/>
        <end position="266"/>
    </location>
</feature>
<reference evidence="3 4" key="1">
    <citation type="submission" date="2017-08" db="EMBL/GenBank/DDBJ databases">
        <title>Infants hospitalized years apart are colonized by the same room-sourced microbial strains.</title>
        <authorList>
            <person name="Brooks B."/>
            <person name="Olm M.R."/>
            <person name="Firek B.A."/>
            <person name="Baker R."/>
            <person name="Thomas B.C."/>
            <person name="Morowitz M.J."/>
            <person name="Banfield J.F."/>
        </authorList>
    </citation>
    <scope>NUCLEOTIDE SEQUENCE [LARGE SCALE GENOMIC DNA]</scope>
    <source>
        <strain evidence="3">S2_005_003_R2_43</strain>
    </source>
</reference>
<keyword evidence="2" id="KW-0472">Membrane</keyword>
<feature type="transmembrane region" description="Helical" evidence="2">
    <location>
        <begin position="49"/>
        <end position="66"/>
    </location>
</feature>
<gene>
    <name evidence="3" type="ORF">DI565_15345</name>
</gene>
<feature type="region of interest" description="Disordered" evidence="1">
    <location>
        <begin position="1"/>
        <end position="20"/>
    </location>
</feature>
<evidence type="ECO:0000256" key="2">
    <source>
        <dbReference type="SAM" id="Phobius"/>
    </source>
</evidence>